<proteinExistence type="predicted"/>
<dbReference type="RefSeq" id="WP_161810069.1">
    <property type="nucleotide sequence ID" value="NZ_BLJN01000001.1"/>
</dbReference>
<dbReference type="AlphaFoldDB" id="A0A829Y551"/>
<protein>
    <recommendedName>
        <fullName evidence="3">DUF1611 domain-containing protein</fullName>
    </recommendedName>
</protein>
<dbReference type="EMBL" id="BLJN01000001">
    <property type="protein sequence ID" value="GFE78135.1"/>
    <property type="molecule type" value="Genomic_DNA"/>
</dbReference>
<evidence type="ECO:0000313" key="1">
    <source>
        <dbReference type="EMBL" id="GFE78135.1"/>
    </source>
</evidence>
<dbReference type="SUPFAM" id="SSF52540">
    <property type="entry name" value="P-loop containing nucleoside triphosphate hydrolases"/>
    <property type="match status" value="1"/>
</dbReference>
<dbReference type="Gene3D" id="3.40.50.300">
    <property type="entry name" value="P-loop containing nucleotide triphosphate hydrolases"/>
    <property type="match status" value="1"/>
</dbReference>
<gene>
    <name evidence="1" type="ORF">GCM10011487_01350</name>
</gene>
<evidence type="ECO:0008006" key="3">
    <source>
        <dbReference type="Google" id="ProtNLM"/>
    </source>
</evidence>
<name>A0A829Y551_9GAMM</name>
<evidence type="ECO:0000313" key="2">
    <source>
        <dbReference type="Proteomes" id="UP000445000"/>
    </source>
</evidence>
<comment type="caution">
    <text evidence="1">The sequence shown here is derived from an EMBL/GenBank/DDBJ whole genome shotgun (WGS) entry which is preliminary data.</text>
</comment>
<dbReference type="InterPro" id="IPR027417">
    <property type="entry name" value="P-loop_NTPase"/>
</dbReference>
<accession>A0A829Y551</accession>
<organism evidence="1 2">
    <name type="scientific">Steroidobacter agaridevorans</name>
    <dbReference type="NCBI Taxonomy" id="2695856"/>
    <lineage>
        <taxon>Bacteria</taxon>
        <taxon>Pseudomonadati</taxon>
        <taxon>Pseudomonadota</taxon>
        <taxon>Gammaproteobacteria</taxon>
        <taxon>Steroidobacterales</taxon>
        <taxon>Steroidobacteraceae</taxon>
        <taxon>Steroidobacter</taxon>
    </lineage>
</organism>
<keyword evidence="2" id="KW-1185">Reference proteome</keyword>
<dbReference type="Proteomes" id="UP000445000">
    <property type="component" value="Unassembled WGS sequence"/>
</dbReference>
<reference evidence="2" key="1">
    <citation type="submission" date="2020-01" db="EMBL/GenBank/DDBJ databases">
        <title>'Steroidobacter agaridevorans' sp. nov., agar-degrading bacteria isolated from rhizosphere soils.</title>
        <authorList>
            <person name="Ikenaga M."/>
            <person name="Kataoka M."/>
            <person name="Murouchi A."/>
            <person name="Katsuragi S."/>
            <person name="Sakai M."/>
        </authorList>
    </citation>
    <scope>NUCLEOTIDE SEQUENCE [LARGE SCALE GENOMIC DNA]</scope>
    <source>
        <strain evidence="2">YU21-B</strain>
    </source>
</reference>
<sequence length="360" mass="37790">MKTVVVDKIASITQALNLGHELRVATDNIPCEEGVVLVVEILNNKSTYNTLELTSGRMAKAAKGDIIVGALGHRQALFGYSGHLPTSVKEGDIIQVLNIGGVLGVVESVNPEKGQPFNAKVIGVVLQFPYLGERIGVPARVGYKRLDYNVAVNTRNVPVVALAGTCMEAGKTAAACAIVARMRHRGLNVHAFKATGVSLRRDILAMEDAGARKSMIFTDLGVVTTTAKTGPAITRALLTEMSQGEPDVIVFELGDGILGAYGVEAILSSPDIRNALTSVVLSANDPVAAWGGVKLLREQFGIEPSVVTGPATDNAVGVNIIKDKFGVPAFNAITDGAALGDCVIDSLKLTPKTKAEVIEE</sequence>